<sequence length="140" mass="16041">MIDIPVNTAERLMRLYRSKGSKLQLQNSISEMDYSYQLAILAVEDGQDDEVVLAAFYNNFAKLITEKSEDPGYEKTIQALKNLGFSPKILKIIKDVSRDESQSLVKAKFEKWKTLSLEKLNVQTDLSFIKQLTVKYLRAS</sequence>
<evidence type="ECO:0000313" key="1">
    <source>
        <dbReference type="EMBL" id="QCK14733.1"/>
    </source>
</evidence>
<dbReference type="RefSeq" id="WP_137090319.1">
    <property type="nucleotide sequence ID" value="NZ_CP028923.1"/>
</dbReference>
<organism evidence="1 2">
    <name type="scientific">Mangrovivirga cuniculi</name>
    <dbReference type="NCBI Taxonomy" id="2715131"/>
    <lineage>
        <taxon>Bacteria</taxon>
        <taxon>Pseudomonadati</taxon>
        <taxon>Bacteroidota</taxon>
        <taxon>Cytophagia</taxon>
        <taxon>Cytophagales</taxon>
        <taxon>Mangrovivirgaceae</taxon>
        <taxon>Mangrovivirga</taxon>
    </lineage>
</organism>
<dbReference type="Proteomes" id="UP000298616">
    <property type="component" value="Chromosome"/>
</dbReference>
<accession>A0A4D7JIB9</accession>
<reference evidence="1 2" key="1">
    <citation type="submission" date="2018-04" db="EMBL/GenBank/DDBJ databases">
        <title>Complete genome uncultured novel isolate.</title>
        <authorList>
            <person name="Merlino G."/>
        </authorList>
    </citation>
    <scope>NUCLEOTIDE SEQUENCE [LARGE SCALE GENOMIC DNA]</scope>
    <source>
        <strain evidence="2">R1DC9</strain>
    </source>
</reference>
<dbReference type="EMBL" id="CP028923">
    <property type="protein sequence ID" value="QCK14733.1"/>
    <property type="molecule type" value="Genomic_DNA"/>
</dbReference>
<name>A0A4D7JIB9_9BACT</name>
<keyword evidence="2" id="KW-1185">Reference proteome</keyword>
<dbReference type="Gene3D" id="1.10.3210.10">
    <property type="entry name" value="Hypothetical protein af1432"/>
    <property type="match status" value="1"/>
</dbReference>
<dbReference type="OrthoDB" id="823268at2"/>
<dbReference type="AlphaFoldDB" id="A0A4D7JIB9"/>
<gene>
    <name evidence="1" type="ORF">DCC35_08260</name>
</gene>
<proteinExistence type="predicted"/>
<evidence type="ECO:0000313" key="2">
    <source>
        <dbReference type="Proteomes" id="UP000298616"/>
    </source>
</evidence>
<protein>
    <submittedName>
        <fullName evidence="1">Uncharacterized protein</fullName>
    </submittedName>
</protein>
<dbReference type="KEGG" id="fpf:DCC35_08260"/>